<gene>
    <name evidence="1" type="ORF">PsYK624_079140</name>
</gene>
<reference evidence="1 2" key="1">
    <citation type="submission" date="2021-08" db="EMBL/GenBank/DDBJ databases">
        <title>Draft Genome Sequence of Phanerochaete sordida strain YK-624.</title>
        <authorList>
            <person name="Mori T."/>
            <person name="Dohra H."/>
            <person name="Suzuki T."/>
            <person name="Kawagishi H."/>
            <person name="Hirai H."/>
        </authorList>
    </citation>
    <scope>NUCLEOTIDE SEQUENCE [LARGE SCALE GENOMIC DNA]</scope>
    <source>
        <strain evidence="1 2">YK-624</strain>
    </source>
</reference>
<dbReference type="AlphaFoldDB" id="A0A9P3GBC5"/>
<sequence>MRILSERPVIAEGCFIVFYTENAIRGAVFTADLAAGRVCRRKDHSGPSRRVRPSSGSPVVRNTADIALRRPLALVEPNRAFLSSPHEGLHFS</sequence>
<organism evidence="1 2">
    <name type="scientific">Phanerochaete sordida</name>
    <dbReference type="NCBI Taxonomy" id="48140"/>
    <lineage>
        <taxon>Eukaryota</taxon>
        <taxon>Fungi</taxon>
        <taxon>Dikarya</taxon>
        <taxon>Basidiomycota</taxon>
        <taxon>Agaricomycotina</taxon>
        <taxon>Agaricomycetes</taxon>
        <taxon>Polyporales</taxon>
        <taxon>Phanerochaetaceae</taxon>
        <taxon>Phanerochaete</taxon>
    </lineage>
</organism>
<evidence type="ECO:0000313" key="2">
    <source>
        <dbReference type="Proteomes" id="UP000703269"/>
    </source>
</evidence>
<proteinExistence type="predicted"/>
<keyword evidence="2" id="KW-1185">Reference proteome</keyword>
<comment type="caution">
    <text evidence="1">The sequence shown here is derived from an EMBL/GenBank/DDBJ whole genome shotgun (WGS) entry which is preliminary data.</text>
</comment>
<dbReference type="Proteomes" id="UP000703269">
    <property type="component" value="Unassembled WGS sequence"/>
</dbReference>
<dbReference type="EMBL" id="BPQB01000023">
    <property type="protein sequence ID" value="GJE91763.1"/>
    <property type="molecule type" value="Genomic_DNA"/>
</dbReference>
<protein>
    <submittedName>
        <fullName evidence="1">Uncharacterized protein</fullName>
    </submittedName>
</protein>
<accession>A0A9P3GBC5</accession>
<evidence type="ECO:0000313" key="1">
    <source>
        <dbReference type="EMBL" id="GJE91763.1"/>
    </source>
</evidence>
<name>A0A9P3GBC5_9APHY</name>